<reference evidence="2" key="1">
    <citation type="submission" date="2022-06" db="EMBL/GenBank/DDBJ databases">
        <title>Genomic Encyclopedia of Archaeal and Bacterial Type Strains, Phase II (KMG-II): from individual species to whole genera.</title>
        <authorList>
            <person name="Goeker M."/>
        </authorList>
    </citation>
    <scope>NUCLEOTIDE SEQUENCE</scope>
    <source>
        <strain evidence="2">DSM 43935</strain>
    </source>
</reference>
<comment type="caution">
    <text evidence="2">The sequence shown here is derived from an EMBL/GenBank/DDBJ whole genome shotgun (WGS) entry which is preliminary data.</text>
</comment>
<dbReference type="RefSeq" id="WP_253775598.1">
    <property type="nucleotide sequence ID" value="NZ_JAMTCK010000012.1"/>
</dbReference>
<dbReference type="SUPFAM" id="SSF54427">
    <property type="entry name" value="NTF2-like"/>
    <property type="match status" value="1"/>
</dbReference>
<dbReference type="Gene3D" id="3.10.450.50">
    <property type="match status" value="1"/>
</dbReference>
<dbReference type="EMBL" id="JAMTCK010000012">
    <property type="protein sequence ID" value="MCP2168092.1"/>
    <property type="molecule type" value="Genomic_DNA"/>
</dbReference>
<dbReference type="InterPro" id="IPR032710">
    <property type="entry name" value="NTF2-like_dom_sf"/>
</dbReference>
<dbReference type="InterPro" id="IPR011944">
    <property type="entry name" value="Steroid_delta5-4_isomerase"/>
</dbReference>
<feature type="domain" description="DUF4440" evidence="1">
    <location>
        <begin position="10"/>
        <end position="126"/>
    </location>
</feature>
<dbReference type="InterPro" id="IPR027843">
    <property type="entry name" value="DUF4440"/>
</dbReference>
<dbReference type="Pfam" id="PF14534">
    <property type="entry name" value="DUF4440"/>
    <property type="match status" value="1"/>
</dbReference>
<keyword evidence="3" id="KW-1185">Reference proteome</keyword>
<dbReference type="NCBIfam" id="TIGR02246">
    <property type="entry name" value="SgcJ/EcaC family oxidoreductase"/>
    <property type="match status" value="1"/>
</dbReference>
<gene>
    <name evidence="2" type="ORF">LX83_004966</name>
</gene>
<organism evidence="2 3">
    <name type="scientific">Goodfellowiella coeruleoviolacea</name>
    <dbReference type="NCBI Taxonomy" id="334858"/>
    <lineage>
        <taxon>Bacteria</taxon>
        <taxon>Bacillati</taxon>
        <taxon>Actinomycetota</taxon>
        <taxon>Actinomycetes</taxon>
        <taxon>Pseudonocardiales</taxon>
        <taxon>Pseudonocardiaceae</taxon>
        <taxon>Goodfellowiella</taxon>
    </lineage>
</organism>
<protein>
    <recommendedName>
        <fullName evidence="1">DUF4440 domain-containing protein</fullName>
    </recommendedName>
</protein>
<proteinExistence type="predicted"/>
<evidence type="ECO:0000313" key="2">
    <source>
        <dbReference type="EMBL" id="MCP2168092.1"/>
    </source>
</evidence>
<name>A0AAE3GH06_9PSEU</name>
<dbReference type="Proteomes" id="UP001206128">
    <property type="component" value="Unassembled WGS sequence"/>
</dbReference>
<evidence type="ECO:0000313" key="3">
    <source>
        <dbReference type="Proteomes" id="UP001206128"/>
    </source>
</evidence>
<accession>A0AAE3GH06</accession>
<dbReference type="AlphaFoldDB" id="A0AAE3GH06"/>
<sequence length="135" mass="14832">MPTNTDDQLADLVRSYENAFNTNNARAMNDLFADEPVFVNFGGNLVRDKQALHRAQSFVFAPGGPLERISVSYTIENITHLAPDLAAVHARQRTRQDGADGQVAGEDPMAAILLLVAQRTNGEWRIRVGQNTPVT</sequence>
<evidence type="ECO:0000259" key="1">
    <source>
        <dbReference type="Pfam" id="PF14534"/>
    </source>
</evidence>